<proteinExistence type="predicted"/>
<evidence type="ECO:0000313" key="1">
    <source>
        <dbReference type="EMBL" id="AUX26686.1"/>
    </source>
</evidence>
<gene>
    <name evidence="1" type="ORF">SOCEGT47_072560</name>
</gene>
<sequence>MREAGFAYCLFTTKEPQQWKWHLEHLGKQCGEAWRADLSEEDRAWAAPYREKFGKWIDDSGHPALGHKANAEDLPSAHGRFAGEPAPPWPMLLEAVQGAFFAFIEGFKKERSGSSEPAADDPMSRLHRTHLWQRLTSDDTTEADRAEALRAFRRGFRIGRRGKPRTLTRPIPPMLEPCPSWEVAAPELPGPSAARERALRALPAPDDPKERTVREQELRALYASAWREDVPEEDRIWAAVYRELCTLWVNHRRRRTLAESAYEGHLQSSDGRFDGAPAQPWSSLGVFGQEPWCSFVDRVEDAPEGESELETAEAAAWEYWDALYREAPPWDSDPAQAHWLAAVRAARRKALADDVVPERAR</sequence>
<organism evidence="1 2">
    <name type="scientific">Sorangium cellulosum</name>
    <name type="common">Polyangium cellulosum</name>
    <dbReference type="NCBI Taxonomy" id="56"/>
    <lineage>
        <taxon>Bacteria</taxon>
        <taxon>Pseudomonadati</taxon>
        <taxon>Myxococcota</taxon>
        <taxon>Polyangia</taxon>
        <taxon>Polyangiales</taxon>
        <taxon>Polyangiaceae</taxon>
        <taxon>Sorangium</taxon>
    </lineage>
</organism>
<protein>
    <submittedName>
        <fullName evidence="1">Uncharacterized protein</fullName>
    </submittedName>
</protein>
<dbReference type="EMBL" id="CP012670">
    <property type="protein sequence ID" value="AUX26686.1"/>
    <property type="molecule type" value="Genomic_DNA"/>
</dbReference>
<reference evidence="1 2" key="1">
    <citation type="submission" date="2015-09" db="EMBL/GenBank/DDBJ databases">
        <title>Sorangium comparison.</title>
        <authorList>
            <person name="Zaburannyi N."/>
            <person name="Bunk B."/>
            <person name="Overmann J."/>
            <person name="Mueller R."/>
        </authorList>
    </citation>
    <scope>NUCLEOTIDE SEQUENCE [LARGE SCALE GENOMIC DNA]</scope>
    <source>
        <strain evidence="1 2">So ceGT47</strain>
    </source>
</reference>
<dbReference type="Proteomes" id="UP000295781">
    <property type="component" value="Chromosome"/>
</dbReference>
<evidence type="ECO:0000313" key="2">
    <source>
        <dbReference type="Proteomes" id="UP000295781"/>
    </source>
</evidence>
<accession>A0A4P2QBK6</accession>
<dbReference type="AlphaFoldDB" id="A0A4P2QBK6"/>
<name>A0A4P2QBK6_SORCE</name>